<reference evidence="1" key="1">
    <citation type="submission" date="2022-08" db="EMBL/GenBank/DDBJ databases">
        <authorList>
            <person name="Tian L."/>
        </authorList>
    </citation>
    <scope>NUCLEOTIDE SEQUENCE</scope>
    <source>
        <strain evidence="1">CM253</strain>
        <plasmid evidence="1">unnamed1</plasmid>
    </source>
</reference>
<evidence type="ECO:0000313" key="2">
    <source>
        <dbReference type="Proteomes" id="UP001057738"/>
    </source>
</evidence>
<accession>A0ABY5Q7K2</accession>
<geneLocation type="plasmid" evidence="1 2">
    <name>unnamed1</name>
</geneLocation>
<dbReference type="EMBL" id="CP102515">
    <property type="protein sequence ID" value="UUY52436.1"/>
    <property type="molecule type" value="Genomic_DNA"/>
</dbReference>
<organism evidence="1 2">
    <name type="scientific">Streptomyces yangpuensis</name>
    <dbReference type="NCBI Taxonomy" id="1648182"/>
    <lineage>
        <taxon>Bacteria</taxon>
        <taxon>Bacillati</taxon>
        <taxon>Actinomycetota</taxon>
        <taxon>Actinomycetes</taxon>
        <taxon>Kitasatosporales</taxon>
        <taxon>Streptomycetaceae</taxon>
        <taxon>Streptomyces</taxon>
    </lineage>
</organism>
<name>A0ABY5Q7K2_9ACTN</name>
<sequence length="90" mass="9710">MTHRPAVFAALLGLARAGSAIGEFWVQNNFYARLKGASDDHPVTYEDPATKEKTTHGTADGCKACLHHCLSLGLEAGWTRRAPRFPSSVA</sequence>
<protein>
    <submittedName>
        <fullName evidence="1">Uncharacterized protein</fullName>
    </submittedName>
</protein>
<gene>
    <name evidence="1" type="ORF">NRK68_34820</name>
</gene>
<keyword evidence="2" id="KW-1185">Reference proteome</keyword>
<dbReference type="Proteomes" id="UP001057738">
    <property type="component" value="Plasmid unnamed1"/>
</dbReference>
<dbReference type="RefSeq" id="WP_257858181.1">
    <property type="nucleotide sequence ID" value="NZ_CP102515.1"/>
</dbReference>
<proteinExistence type="predicted"/>
<evidence type="ECO:0000313" key="1">
    <source>
        <dbReference type="EMBL" id="UUY52436.1"/>
    </source>
</evidence>
<dbReference type="GeneID" id="95578713"/>
<keyword evidence="1" id="KW-0614">Plasmid</keyword>